<dbReference type="EMBL" id="OX451738">
    <property type="protein sequence ID" value="CAI8601763.1"/>
    <property type="molecule type" value="Genomic_DNA"/>
</dbReference>
<dbReference type="PANTHER" id="PTHR31639:SF93">
    <property type="entry name" value="F-BOX_FBD_LRR PROTEIN"/>
    <property type="match status" value="1"/>
</dbReference>
<proteinExistence type="predicted"/>
<dbReference type="Proteomes" id="UP001157006">
    <property type="component" value="Chromosome 3"/>
</dbReference>
<name>A0AAV0ZW59_VICFA</name>
<dbReference type="PROSITE" id="PS50181">
    <property type="entry name" value="FBOX"/>
    <property type="match status" value="1"/>
</dbReference>
<dbReference type="Gene3D" id="1.20.1280.50">
    <property type="match status" value="1"/>
</dbReference>
<keyword evidence="3" id="KW-1185">Reference proteome</keyword>
<feature type="domain" description="F-box" evidence="1">
    <location>
        <begin position="6"/>
        <end position="39"/>
    </location>
</feature>
<reference evidence="2 3" key="1">
    <citation type="submission" date="2023-01" db="EMBL/GenBank/DDBJ databases">
        <authorList>
            <person name="Kreplak J."/>
        </authorList>
    </citation>
    <scope>NUCLEOTIDE SEQUENCE [LARGE SCALE GENOMIC DNA]</scope>
</reference>
<protein>
    <recommendedName>
        <fullName evidence="1">F-box domain-containing protein</fullName>
    </recommendedName>
</protein>
<evidence type="ECO:0000313" key="2">
    <source>
        <dbReference type="EMBL" id="CAI8601763.1"/>
    </source>
</evidence>
<sequence length="132" mass="15003">MTDIESDRINCLPDQLIDKILSYLSIKEAGRTSVLSRKWGKKCNQRRLHGCSSNLLKIFDHQPHIVRLVIGDYFLKYLAAGVVPVKLPTPCMNLTYLGLLINFIDSKEISVVLCLLKSSPNIREFTMFVSFS</sequence>
<dbReference type="SUPFAM" id="SSF52047">
    <property type="entry name" value="RNI-like"/>
    <property type="match status" value="1"/>
</dbReference>
<evidence type="ECO:0000313" key="3">
    <source>
        <dbReference type="Proteomes" id="UP001157006"/>
    </source>
</evidence>
<evidence type="ECO:0000259" key="1">
    <source>
        <dbReference type="PROSITE" id="PS50181"/>
    </source>
</evidence>
<dbReference type="Pfam" id="PF00646">
    <property type="entry name" value="F-box"/>
    <property type="match status" value="1"/>
</dbReference>
<dbReference type="SUPFAM" id="SSF81383">
    <property type="entry name" value="F-box domain"/>
    <property type="match status" value="1"/>
</dbReference>
<dbReference type="PANTHER" id="PTHR31639">
    <property type="entry name" value="F-BOX PROTEIN-LIKE"/>
    <property type="match status" value="1"/>
</dbReference>
<accession>A0AAV0ZW59</accession>
<gene>
    <name evidence="2" type="ORF">VFH_III010280</name>
</gene>
<dbReference type="InterPro" id="IPR001810">
    <property type="entry name" value="F-box_dom"/>
</dbReference>
<organism evidence="2 3">
    <name type="scientific">Vicia faba</name>
    <name type="common">Broad bean</name>
    <name type="synonym">Faba vulgaris</name>
    <dbReference type="NCBI Taxonomy" id="3906"/>
    <lineage>
        <taxon>Eukaryota</taxon>
        <taxon>Viridiplantae</taxon>
        <taxon>Streptophyta</taxon>
        <taxon>Embryophyta</taxon>
        <taxon>Tracheophyta</taxon>
        <taxon>Spermatophyta</taxon>
        <taxon>Magnoliopsida</taxon>
        <taxon>eudicotyledons</taxon>
        <taxon>Gunneridae</taxon>
        <taxon>Pentapetalae</taxon>
        <taxon>rosids</taxon>
        <taxon>fabids</taxon>
        <taxon>Fabales</taxon>
        <taxon>Fabaceae</taxon>
        <taxon>Papilionoideae</taxon>
        <taxon>50 kb inversion clade</taxon>
        <taxon>NPAAA clade</taxon>
        <taxon>Hologalegina</taxon>
        <taxon>IRL clade</taxon>
        <taxon>Fabeae</taxon>
        <taxon>Vicia</taxon>
    </lineage>
</organism>
<dbReference type="InterPro" id="IPR036047">
    <property type="entry name" value="F-box-like_dom_sf"/>
</dbReference>
<dbReference type="AlphaFoldDB" id="A0AAV0ZW59"/>